<dbReference type="RefSeq" id="WP_150000569.1">
    <property type="nucleotide sequence ID" value="NZ_BKCL01000005.1"/>
</dbReference>
<evidence type="ECO:0000313" key="2">
    <source>
        <dbReference type="Proteomes" id="UP000322084"/>
    </source>
</evidence>
<accession>A0A5A7MSM8</accession>
<organism evidence="1 2">
    <name type="scientific">Iodidimonas gelatinilytica</name>
    <dbReference type="NCBI Taxonomy" id="1236966"/>
    <lineage>
        <taxon>Bacteria</taxon>
        <taxon>Pseudomonadati</taxon>
        <taxon>Pseudomonadota</taxon>
        <taxon>Alphaproteobacteria</taxon>
        <taxon>Iodidimonadales</taxon>
        <taxon>Iodidimonadaceae</taxon>
        <taxon>Iodidimonas</taxon>
    </lineage>
</organism>
<dbReference type="EMBL" id="BKCL01000005">
    <property type="protein sequence ID" value="GEQ98233.1"/>
    <property type="molecule type" value="Genomic_DNA"/>
</dbReference>
<dbReference type="NCBIfam" id="TIGR01869">
    <property type="entry name" value="casC_Cse4"/>
    <property type="match status" value="1"/>
</dbReference>
<dbReference type="AlphaFoldDB" id="A0A5A7MSM8"/>
<gene>
    <name evidence="1" type="ORF">JCM17844_18700</name>
</gene>
<dbReference type="Proteomes" id="UP000322084">
    <property type="component" value="Unassembled WGS sequence"/>
</dbReference>
<sequence>MTSARFLQIHTLHSYTASLLNRDDSGLAKRLPFGGVMRTRISSQCLKRHWRMAKDDPHALANIAGVELDVRSRNIVEKRVLNSLRSSFENDLVDALSGPFQKAVYGDKGEDQSNRQPLLLGEPEITWLKDQASKIAQEAQGDAKQAKTLAEAWAKDYKKNTKAMRDQTKLPGGISAALFGRMITSDVEANIDAAIHVAHAFTVHPEESESDYFTVVDDLQGQDEEAGASHIGETELNSGLFYGYVVVDIPALVDNLGGDTDLAAKVIHNLVYLIAEISPGAKRGSTAPYGRADLMLVEAGNRQPRSLANAFQTPALPKLEDAIAKLQDHVKRLDETYATGEDRRALTLWNGELNMAERVSLENMAQWAAKQLNASSGD</sequence>
<name>A0A5A7MSM8_9PROT</name>
<protein>
    <submittedName>
        <fullName evidence="1">Type I-E CRISPR-associated protein Cas7/Cse4/CasC</fullName>
    </submittedName>
</protein>
<evidence type="ECO:0000313" key="1">
    <source>
        <dbReference type="EMBL" id="GEQ98233.1"/>
    </source>
</evidence>
<dbReference type="Pfam" id="PF09344">
    <property type="entry name" value="Cas_CT1975"/>
    <property type="match status" value="1"/>
</dbReference>
<proteinExistence type="predicted"/>
<dbReference type="InterPro" id="IPR010148">
    <property type="entry name" value="CRISPR-assoc_prot_CT1975"/>
</dbReference>
<comment type="caution">
    <text evidence="1">The sequence shown here is derived from an EMBL/GenBank/DDBJ whole genome shotgun (WGS) entry which is preliminary data.</text>
</comment>
<reference evidence="1 2" key="1">
    <citation type="submission" date="2019-09" db="EMBL/GenBank/DDBJ databases">
        <title>NBRP : Genome information of microbial organism related human and environment.</title>
        <authorList>
            <person name="Hattori M."/>
            <person name="Oshima K."/>
            <person name="Inaba H."/>
            <person name="Suda W."/>
            <person name="Sakamoto M."/>
            <person name="Iino T."/>
            <person name="Kitahara M."/>
            <person name="Oshida Y."/>
            <person name="Iida T."/>
            <person name="Kudo T."/>
            <person name="Itoh T."/>
            <person name="Ohkuma M."/>
        </authorList>
    </citation>
    <scope>NUCLEOTIDE SEQUENCE [LARGE SCALE GENOMIC DNA]</scope>
    <source>
        <strain evidence="1 2">Hi-2</strain>
    </source>
</reference>